<evidence type="ECO:0000259" key="1">
    <source>
        <dbReference type="Pfam" id="PF03457"/>
    </source>
</evidence>
<evidence type="ECO:0000313" key="3">
    <source>
        <dbReference type="Proteomes" id="UP000265427"/>
    </source>
</evidence>
<comment type="caution">
    <text evidence="2">The sequence shown here is derived from an EMBL/GenBank/DDBJ whole genome shotgun (WGS) entry which is preliminary data.</text>
</comment>
<dbReference type="InterPro" id="IPR005114">
    <property type="entry name" value="Helicase_assoc"/>
</dbReference>
<dbReference type="PANTHER" id="PTHR37066">
    <property type="entry name" value="HELICASE-ASSOCIATED"/>
    <property type="match status" value="1"/>
</dbReference>
<proteinExistence type="predicted"/>
<accession>A0A397A2V6</accession>
<reference evidence="2 3" key="1">
    <citation type="submission" date="2018-08" db="EMBL/GenBank/DDBJ databases">
        <title>Aphanomyces genome sequencing and annotation.</title>
        <authorList>
            <person name="Minardi D."/>
            <person name="Oidtmann B."/>
            <person name="Van Der Giezen M."/>
            <person name="Studholme D.J."/>
        </authorList>
    </citation>
    <scope>NUCLEOTIDE SEQUENCE [LARGE SCALE GENOMIC DNA]</scope>
    <source>
        <strain evidence="2 3">Kv</strain>
    </source>
</reference>
<feature type="domain" description="Helicase-associated" evidence="1">
    <location>
        <begin position="323"/>
        <end position="393"/>
    </location>
</feature>
<dbReference type="VEuPathDB" id="FungiDB:H257_01117"/>
<dbReference type="EMBL" id="QUSZ01007567">
    <property type="protein sequence ID" value="RHY02200.1"/>
    <property type="molecule type" value="Genomic_DNA"/>
</dbReference>
<sequence length="414" mass="47574">MGETFVMAEAICRKFLDAARVARDIQRDRSDYTQFPKIFTVPTEAPWPAHLQGETLFSANLRCLYKTKMIDDTTLDEFNALHFVWDPVEHQRNMEICALQAYRAVFGHVRVPSLFVVPDNDDQWPKDTWTLPLGVITKTLRSSWTSLPETSRAALEQVGIHQTDVAWPMASQVAAFKWFKQAHGHVDIPGDFVVPSQEDTMWPSTLWGLPLGLVASDLQANPLKLSQAEYTELKALGVAFEGVDTVHWDEKVQALIVYGKIYGDLLVPSRFKVPKNDMQWPHSMWGMGLGGVVSRLRRDASVVPADRYKQLLDMGFVWNMDEFVWNLKIRALETYKALYGDLKVPQVFNVPTHDSRWPPESRGYKLGRAIDRLREYRGILPRHRIDQLSAMGFVWRCRRQRQPKPLNAPTFHEL</sequence>
<dbReference type="PANTHER" id="PTHR37066:SF1">
    <property type="entry name" value="LNS2_PITP DOMAIN-CONTAINING PROTEIN"/>
    <property type="match status" value="1"/>
</dbReference>
<name>A0A397A2V6_APHAT</name>
<protein>
    <recommendedName>
        <fullName evidence="1">Helicase-associated domain-containing protein</fullName>
    </recommendedName>
</protein>
<dbReference type="AlphaFoldDB" id="A0A397A2V6"/>
<organism evidence="2 3">
    <name type="scientific">Aphanomyces astaci</name>
    <name type="common">Crayfish plague agent</name>
    <dbReference type="NCBI Taxonomy" id="112090"/>
    <lineage>
        <taxon>Eukaryota</taxon>
        <taxon>Sar</taxon>
        <taxon>Stramenopiles</taxon>
        <taxon>Oomycota</taxon>
        <taxon>Saprolegniomycetes</taxon>
        <taxon>Saprolegniales</taxon>
        <taxon>Verrucalvaceae</taxon>
        <taxon>Aphanomyces</taxon>
    </lineage>
</organism>
<dbReference type="Pfam" id="PF03457">
    <property type="entry name" value="HA"/>
    <property type="match status" value="1"/>
</dbReference>
<gene>
    <name evidence="2" type="ORF">DYB36_012592</name>
</gene>
<evidence type="ECO:0000313" key="2">
    <source>
        <dbReference type="EMBL" id="RHY02200.1"/>
    </source>
</evidence>
<dbReference type="Proteomes" id="UP000265427">
    <property type="component" value="Unassembled WGS sequence"/>
</dbReference>